<dbReference type="SUPFAM" id="SSF57850">
    <property type="entry name" value="RING/U-box"/>
    <property type="match status" value="1"/>
</dbReference>
<evidence type="ECO:0000313" key="8">
    <source>
        <dbReference type="Proteomes" id="UP000275267"/>
    </source>
</evidence>
<protein>
    <recommendedName>
        <fullName evidence="3">RING-type E3 ubiquitin transferase</fullName>
        <ecNumber evidence="3">2.3.2.27</ecNumber>
    </recommendedName>
</protein>
<evidence type="ECO:0000259" key="6">
    <source>
        <dbReference type="PROSITE" id="PS51698"/>
    </source>
</evidence>
<comment type="caution">
    <text evidence="7">The sequence shown here is derived from an EMBL/GenBank/DDBJ whole genome shotgun (WGS) entry which is preliminary data.</text>
</comment>
<feature type="domain" description="U-box" evidence="6">
    <location>
        <begin position="75"/>
        <end position="159"/>
    </location>
</feature>
<dbReference type="Gene3D" id="3.30.40.10">
    <property type="entry name" value="Zinc/RING finger domain, C3HC4 (zinc finger)"/>
    <property type="match status" value="1"/>
</dbReference>
<dbReference type="InterPro" id="IPR058678">
    <property type="entry name" value="ARM_PUB"/>
</dbReference>
<dbReference type="AlphaFoldDB" id="A0A3L6Q045"/>
<comment type="pathway">
    <text evidence="2">Protein modification; protein ubiquitination.</text>
</comment>
<dbReference type="OrthoDB" id="7537227at2759"/>
<dbReference type="PANTHER" id="PTHR23315">
    <property type="entry name" value="U BOX DOMAIN-CONTAINING"/>
    <property type="match status" value="1"/>
</dbReference>
<dbReference type="InterPro" id="IPR013083">
    <property type="entry name" value="Znf_RING/FYVE/PHD"/>
</dbReference>
<evidence type="ECO:0000256" key="3">
    <source>
        <dbReference type="ARBA" id="ARBA00012483"/>
    </source>
</evidence>
<keyword evidence="4" id="KW-0808">Transferase</keyword>
<reference evidence="8" key="1">
    <citation type="journal article" date="2019" name="Nat. Commun.">
        <title>The genome of broomcorn millet.</title>
        <authorList>
            <person name="Zou C."/>
            <person name="Miki D."/>
            <person name="Li D."/>
            <person name="Tang Q."/>
            <person name="Xiao L."/>
            <person name="Rajput S."/>
            <person name="Deng P."/>
            <person name="Jia W."/>
            <person name="Huang R."/>
            <person name="Zhang M."/>
            <person name="Sun Y."/>
            <person name="Hu J."/>
            <person name="Fu X."/>
            <person name="Schnable P.S."/>
            <person name="Li F."/>
            <person name="Zhang H."/>
            <person name="Feng B."/>
            <person name="Zhu X."/>
            <person name="Liu R."/>
            <person name="Schnable J.C."/>
            <person name="Zhu J.-K."/>
            <person name="Zhang H."/>
        </authorList>
    </citation>
    <scope>NUCLEOTIDE SEQUENCE [LARGE SCALE GENOMIC DNA]</scope>
</reference>
<dbReference type="Pfam" id="PF04564">
    <property type="entry name" value="U-box"/>
    <property type="match status" value="1"/>
</dbReference>
<sequence>MAKPTPVASAEEAAALRRRLRRLVAAVAAGSADAEAFDEAAEALAKLRDAELGPRKDRAVAGCGGVNKGGTEAAAVPEQFLCPISSEIMRDPVILASGQLEITLPHLVQTYDRRFIQEWLSAGNRTCPQTQQVLSNTILIPNHLVRSMILQWCTDNGITLPPVENQEEDLVTNNERKTFSKIFERIASSSNLSEQREAIKDLRLLTKCNSSLRAAIGEKPDSISQMISTVSNPELENNAEVLEDMVTTILNLSIHESNKKIIGDDLLAIPFLIRALQSGTMEARSNAAAAIFSLSALNSNKAKIGELGAMRPLVDLLEHGSMIAKKDAASAIFNLCMLHENKSRATKSGVIDVTLKAIADDSLVDESLAILALLSGDHETVEEIGETGGVASMLRVIKEDQCKRNKENAAAVLFAVCMYDRTKLREVAEDENLNGGSLAWLAQNGTSRARRKAAGILDKMKRAVHHTHYSC</sequence>
<dbReference type="PANTHER" id="PTHR23315:SF253">
    <property type="entry name" value="U-BOX DOMAIN-CONTAINING PROTEIN 9"/>
    <property type="match status" value="1"/>
</dbReference>
<dbReference type="GO" id="GO:0061630">
    <property type="term" value="F:ubiquitin protein ligase activity"/>
    <property type="evidence" value="ECO:0007669"/>
    <property type="project" value="UniProtKB-EC"/>
</dbReference>
<accession>A0A3L6Q045</accession>
<dbReference type="InterPro" id="IPR016024">
    <property type="entry name" value="ARM-type_fold"/>
</dbReference>
<evidence type="ECO:0000256" key="1">
    <source>
        <dbReference type="ARBA" id="ARBA00000900"/>
    </source>
</evidence>
<keyword evidence="8" id="KW-1185">Reference proteome</keyword>
<evidence type="ECO:0000256" key="2">
    <source>
        <dbReference type="ARBA" id="ARBA00004906"/>
    </source>
</evidence>
<name>A0A3L6Q045_PANMI</name>
<dbReference type="EC" id="2.3.2.27" evidence="3"/>
<dbReference type="SMART" id="SM00504">
    <property type="entry name" value="Ubox"/>
    <property type="match status" value="1"/>
</dbReference>
<dbReference type="CDD" id="cd16664">
    <property type="entry name" value="RING-Ubox_PUB"/>
    <property type="match status" value="1"/>
</dbReference>
<proteinExistence type="predicted"/>
<dbReference type="FunFam" id="1.25.10.10:FF:000330">
    <property type="entry name" value="RING-type E3 ubiquitin transferase"/>
    <property type="match status" value="1"/>
</dbReference>
<dbReference type="UniPathway" id="UPA00143"/>
<organism evidence="7 8">
    <name type="scientific">Panicum miliaceum</name>
    <name type="common">Proso millet</name>
    <name type="synonym">Broomcorn millet</name>
    <dbReference type="NCBI Taxonomy" id="4540"/>
    <lineage>
        <taxon>Eukaryota</taxon>
        <taxon>Viridiplantae</taxon>
        <taxon>Streptophyta</taxon>
        <taxon>Embryophyta</taxon>
        <taxon>Tracheophyta</taxon>
        <taxon>Spermatophyta</taxon>
        <taxon>Magnoliopsida</taxon>
        <taxon>Liliopsida</taxon>
        <taxon>Poales</taxon>
        <taxon>Poaceae</taxon>
        <taxon>PACMAD clade</taxon>
        <taxon>Panicoideae</taxon>
        <taxon>Panicodae</taxon>
        <taxon>Paniceae</taxon>
        <taxon>Panicinae</taxon>
        <taxon>Panicum</taxon>
        <taxon>Panicum sect. Panicum</taxon>
    </lineage>
</organism>
<dbReference type="GO" id="GO:0016567">
    <property type="term" value="P:protein ubiquitination"/>
    <property type="evidence" value="ECO:0007669"/>
    <property type="project" value="UniProtKB-UniPathway"/>
</dbReference>
<comment type="catalytic activity">
    <reaction evidence="1">
        <text>S-ubiquitinyl-[E2 ubiquitin-conjugating enzyme]-L-cysteine + [acceptor protein]-L-lysine = [E2 ubiquitin-conjugating enzyme]-L-cysteine + N(6)-ubiquitinyl-[acceptor protein]-L-lysine.</text>
        <dbReference type="EC" id="2.3.2.27"/>
    </reaction>
</comment>
<evidence type="ECO:0000313" key="7">
    <source>
        <dbReference type="EMBL" id="RLM68994.1"/>
    </source>
</evidence>
<dbReference type="InterPro" id="IPR011989">
    <property type="entry name" value="ARM-like"/>
</dbReference>
<dbReference type="InterPro" id="IPR045210">
    <property type="entry name" value="RING-Ubox_PUB"/>
</dbReference>
<dbReference type="PROSITE" id="PS51698">
    <property type="entry name" value="U_BOX"/>
    <property type="match status" value="1"/>
</dbReference>
<dbReference type="EMBL" id="PQIB02000014">
    <property type="protein sequence ID" value="RLM68994.1"/>
    <property type="molecule type" value="Genomic_DNA"/>
</dbReference>
<dbReference type="SUPFAM" id="SSF48371">
    <property type="entry name" value="ARM repeat"/>
    <property type="match status" value="1"/>
</dbReference>
<keyword evidence="5" id="KW-0833">Ubl conjugation pathway</keyword>
<dbReference type="InterPro" id="IPR003613">
    <property type="entry name" value="Ubox_domain"/>
</dbReference>
<dbReference type="Gene3D" id="1.25.10.10">
    <property type="entry name" value="Leucine-rich Repeat Variant"/>
    <property type="match status" value="1"/>
</dbReference>
<evidence type="ECO:0000256" key="4">
    <source>
        <dbReference type="ARBA" id="ARBA00022679"/>
    </source>
</evidence>
<dbReference type="Proteomes" id="UP000275267">
    <property type="component" value="Unassembled WGS sequence"/>
</dbReference>
<gene>
    <name evidence="7" type="ORF">C2845_PM17G03970</name>
</gene>
<dbReference type="Pfam" id="PF25598">
    <property type="entry name" value="ARM_PUB"/>
    <property type="match status" value="1"/>
</dbReference>
<evidence type="ECO:0000256" key="5">
    <source>
        <dbReference type="ARBA" id="ARBA00022786"/>
    </source>
</evidence>